<dbReference type="InterPro" id="IPR012677">
    <property type="entry name" value="Nucleotide-bd_a/b_plait_sf"/>
</dbReference>
<evidence type="ECO:0000259" key="3">
    <source>
        <dbReference type="PROSITE" id="PS50102"/>
    </source>
</evidence>
<dbReference type="Proteomes" id="UP000594262">
    <property type="component" value="Unplaced"/>
</dbReference>
<evidence type="ECO:0000256" key="2">
    <source>
        <dbReference type="SAM" id="MobiDB-lite"/>
    </source>
</evidence>
<dbReference type="InterPro" id="IPR036621">
    <property type="entry name" value="Anticodon-bd_dom_sf"/>
</dbReference>
<feature type="region of interest" description="Disordered" evidence="2">
    <location>
        <begin position="1"/>
        <end position="20"/>
    </location>
</feature>
<dbReference type="InterPro" id="IPR035979">
    <property type="entry name" value="RBD_domain_sf"/>
</dbReference>
<evidence type="ECO:0000256" key="1">
    <source>
        <dbReference type="PROSITE-ProRule" id="PRU00176"/>
    </source>
</evidence>
<feature type="compositionally biased region" description="Basic and acidic residues" evidence="2">
    <location>
        <begin position="394"/>
        <end position="403"/>
    </location>
</feature>
<keyword evidence="5" id="KW-1185">Reference proteome</keyword>
<evidence type="ECO:0000313" key="4">
    <source>
        <dbReference type="EnsemblMetazoa" id="CLYHEMP012824.1"/>
    </source>
</evidence>
<dbReference type="InterPro" id="IPR052600">
    <property type="entry name" value="Nuc_rcpt_coact/corep"/>
</dbReference>
<dbReference type="SUPFAM" id="SSF52954">
    <property type="entry name" value="Class II aaRS ABD-related"/>
    <property type="match status" value="1"/>
</dbReference>
<dbReference type="PANTHER" id="PTHR23295">
    <property type="entry name" value="NUCLEAR RECEPTOR COACTIVATOR 5-RELATED"/>
    <property type="match status" value="1"/>
</dbReference>
<dbReference type="Pfam" id="PF00076">
    <property type="entry name" value="RRM_1"/>
    <property type="match status" value="1"/>
</dbReference>
<dbReference type="EnsemblMetazoa" id="CLYHEMT012824.1">
    <property type="protein sequence ID" value="CLYHEMP012824.1"/>
    <property type="gene ID" value="CLYHEMG012824"/>
</dbReference>
<protein>
    <recommendedName>
        <fullName evidence="3">RRM domain-containing protein</fullName>
    </recommendedName>
</protein>
<dbReference type="RefSeq" id="XP_066936688.1">
    <property type="nucleotide sequence ID" value="XM_067080587.1"/>
</dbReference>
<feature type="region of interest" description="Disordered" evidence="2">
    <location>
        <begin position="102"/>
        <end position="195"/>
    </location>
</feature>
<reference evidence="4" key="1">
    <citation type="submission" date="2021-01" db="UniProtKB">
        <authorList>
            <consortium name="EnsemblMetazoa"/>
        </authorList>
    </citation>
    <scope>IDENTIFICATION</scope>
</reference>
<feature type="compositionally biased region" description="Basic and acidic residues" evidence="2">
    <location>
        <begin position="102"/>
        <end position="129"/>
    </location>
</feature>
<organism evidence="4 5">
    <name type="scientific">Clytia hemisphaerica</name>
    <dbReference type="NCBI Taxonomy" id="252671"/>
    <lineage>
        <taxon>Eukaryota</taxon>
        <taxon>Metazoa</taxon>
        <taxon>Cnidaria</taxon>
        <taxon>Hydrozoa</taxon>
        <taxon>Hydroidolina</taxon>
        <taxon>Leptothecata</taxon>
        <taxon>Obeliida</taxon>
        <taxon>Clytiidae</taxon>
        <taxon>Clytia</taxon>
    </lineage>
</organism>
<keyword evidence="1" id="KW-0694">RNA-binding</keyword>
<evidence type="ECO:0000313" key="5">
    <source>
        <dbReference type="Proteomes" id="UP000594262"/>
    </source>
</evidence>
<proteinExistence type="predicted"/>
<sequence length="448" mass="50538">MSRSPPRNIIPAGRNTNSNDSLSMRRRVFIGNLNTEKTSKTEVEEIFNKFGELESCSLHKNFGFVQFVREKDADAAVTAMHGKMILGKRVDVNLAGLRRKTQLKDKYEKPPDKEEVVPDDMRKFSEQASRKKRRDRSRSPRREGRGGDRRRSLSPMSRYEEYRRGPGYHDRPYERDTGYGRAPPPSAAGGYNYPPRDPYAYHPPAPRVAPRPAIDCEVVALSKEDSRYAEDVESRLRSIGLVCNIGYPPIDLSTVEVVDRIARCGTLYAIVLSSQNATHQSCTLNVLHGARQEHRNMPLKDALSFVARNFDQYLKDLSREPPPPSSYYPSSYNYPPPPRADYGRGYPPEPAYGGYGGQHSYPPPRHTEQPAYRSEERVGGYDDRGSISSQGSERSSETKKLSAEELNEMIEKLKREKEQLEIAGSVVKPATETREKSAEPVPAANGDQ</sequence>
<dbReference type="GeneID" id="136824601"/>
<feature type="region of interest" description="Disordered" evidence="2">
    <location>
        <begin position="421"/>
        <end position="448"/>
    </location>
</feature>
<feature type="compositionally biased region" description="Basic and acidic residues" evidence="2">
    <location>
        <begin position="137"/>
        <end position="151"/>
    </location>
</feature>
<dbReference type="AlphaFoldDB" id="A0A7M5WTC2"/>
<dbReference type="SMART" id="SM00360">
    <property type="entry name" value="RRM"/>
    <property type="match status" value="1"/>
</dbReference>
<accession>A0A7M5WTC2</accession>
<feature type="domain" description="RRM" evidence="3">
    <location>
        <begin position="26"/>
        <end position="97"/>
    </location>
</feature>
<dbReference type="PROSITE" id="PS50102">
    <property type="entry name" value="RRM"/>
    <property type="match status" value="1"/>
</dbReference>
<name>A0A7M5WTC2_9CNID</name>
<dbReference type="PANTHER" id="PTHR23295:SF6">
    <property type="entry name" value="NEOSIN, ISOFORM A"/>
    <property type="match status" value="1"/>
</dbReference>
<feature type="region of interest" description="Disordered" evidence="2">
    <location>
        <begin position="316"/>
        <end position="403"/>
    </location>
</feature>
<feature type="compositionally biased region" description="Basic and acidic residues" evidence="2">
    <location>
        <begin position="158"/>
        <end position="178"/>
    </location>
</feature>
<dbReference type="SUPFAM" id="SSF54928">
    <property type="entry name" value="RNA-binding domain, RBD"/>
    <property type="match status" value="1"/>
</dbReference>
<dbReference type="InterPro" id="IPR000504">
    <property type="entry name" value="RRM_dom"/>
</dbReference>
<dbReference type="Gene3D" id="3.40.50.800">
    <property type="entry name" value="Anticodon-binding domain"/>
    <property type="match status" value="1"/>
</dbReference>
<dbReference type="Gene3D" id="3.30.70.330">
    <property type="match status" value="1"/>
</dbReference>
<dbReference type="OrthoDB" id="6021765at2759"/>
<dbReference type="GO" id="GO:0003723">
    <property type="term" value="F:RNA binding"/>
    <property type="evidence" value="ECO:0007669"/>
    <property type="project" value="UniProtKB-UniRule"/>
</dbReference>
<feature type="compositionally biased region" description="Basic and acidic residues" evidence="2">
    <location>
        <begin position="365"/>
        <end position="385"/>
    </location>
</feature>